<dbReference type="PANTHER" id="PTHR43312">
    <property type="entry name" value="D-THREO-ALDOSE 1-DEHYDROGENASE"/>
    <property type="match status" value="1"/>
</dbReference>
<name>A0A7Y0AA84_9BACT</name>
<dbReference type="InterPro" id="IPR036812">
    <property type="entry name" value="NAD(P)_OxRdtase_dom_sf"/>
</dbReference>
<organism evidence="2 3">
    <name type="scientific">Hymenobacter polaris</name>
    <dbReference type="NCBI Taxonomy" id="2682546"/>
    <lineage>
        <taxon>Bacteria</taxon>
        <taxon>Pseudomonadati</taxon>
        <taxon>Bacteroidota</taxon>
        <taxon>Cytophagia</taxon>
        <taxon>Cytophagales</taxon>
        <taxon>Hymenobacteraceae</taxon>
        <taxon>Hymenobacter</taxon>
    </lineage>
</organism>
<keyword evidence="3" id="KW-1185">Reference proteome</keyword>
<evidence type="ECO:0000259" key="1">
    <source>
        <dbReference type="Pfam" id="PF00248"/>
    </source>
</evidence>
<evidence type="ECO:0000313" key="3">
    <source>
        <dbReference type="Proteomes" id="UP000559626"/>
    </source>
</evidence>
<accession>A0A7Y0AA84</accession>
<dbReference type="PANTHER" id="PTHR43312:SF1">
    <property type="entry name" value="NADP-DEPENDENT OXIDOREDUCTASE DOMAIN-CONTAINING PROTEIN"/>
    <property type="match status" value="1"/>
</dbReference>
<gene>
    <name evidence="2" type="ORF">HHL22_00295</name>
</gene>
<dbReference type="Proteomes" id="UP000559626">
    <property type="component" value="Unassembled WGS sequence"/>
</dbReference>
<reference evidence="2 3" key="1">
    <citation type="submission" date="2020-04" db="EMBL/GenBank/DDBJ databases">
        <title>Hymenobacter polaris sp. nov., isolated from Arctic soil.</title>
        <authorList>
            <person name="Dahal R.H."/>
        </authorList>
    </citation>
    <scope>NUCLEOTIDE SEQUENCE [LARGE SCALE GENOMIC DNA]</scope>
    <source>
        <strain evidence="2 3">RP-2-7</strain>
    </source>
</reference>
<protein>
    <submittedName>
        <fullName evidence="2">Aldo/keto reductase</fullName>
    </submittedName>
</protein>
<dbReference type="InterPro" id="IPR053135">
    <property type="entry name" value="AKR2_Oxidoreductase"/>
</dbReference>
<proteinExistence type="predicted"/>
<dbReference type="Gene3D" id="3.20.20.100">
    <property type="entry name" value="NADP-dependent oxidoreductase domain"/>
    <property type="match status" value="1"/>
</dbReference>
<evidence type="ECO:0000313" key="2">
    <source>
        <dbReference type="EMBL" id="NML63640.1"/>
    </source>
</evidence>
<dbReference type="EMBL" id="JABBGH010000001">
    <property type="protein sequence ID" value="NML63640.1"/>
    <property type="molecule type" value="Genomic_DNA"/>
</dbReference>
<dbReference type="RefSeq" id="WP_169528986.1">
    <property type="nucleotide sequence ID" value="NZ_JABBGH010000001.1"/>
</dbReference>
<dbReference type="AlphaFoldDB" id="A0A7Y0AA84"/>
<sequence length="303" mass="34112">MVGIGCSTFGGSNSKTVANLALNYAYEQGIIYFDVARSYGYGTAESIIGKFAADKRGKIFIASKFGILPPPSFPFKSTLLAGIRSIRMLPTIQQSLKKASAKSLTKHVFSPQLAEKSLNKSLKELKTNYIDVFLLHESNLDDVLRDDIKYVLEKAKEKGKIRSWGGTFYGRQDAQIAIEKRSLDVVQLSFGLDNKYSLLTNQKDNRIQIIYSILNYAKNTNSAQSSNILAHIINIFPQLKALKNIKELLLFVAFHSLPRGVILLSMSKPEHIDRNKLICQTSILTNDELSRVIYILRQYFTQF</sequence>
<dbReference type="InterPro" id="IPR023210">
    <property type="entry name" value="NADP_OxRdtase_dom"/>
</dbReference>
<comment type="caution">
    <text evidence="2">The sequence shown here is derived from an EMBL/GenBank/DDBJ whole genome shotgun (WGS) entry which is preliminary data.</text>
</comment>
<feature type="domain" description="NADP-dependent oxidoreductase" evidence="1">
    <location>
        <begin position="2"/>
        <end position="203"/>
    </location>
</feature>
<dbReference type="SUPFAM" id="SSF51430">
    <property type="entry name" value="NAD(P)-linked oxidoreductase"/>
    <property type="match status" value="1"/>
</dbReference>
<dbReference type="Pfam" id="PF00248">
    <property type="entry name" value="Aldo_ket_red"/>
    <property type="match status" value="1"/>
</dbReference>